<evidence type="ECO:0000313" key="2">
    <source>
        <dbReference type="EMBL" id="KAF0915697.1"/>
    </source>
</evidence>
<keyword evidence="3" id="KW-1185">Reference proteome</keyword>
<protein>
    <submittedName>
        <fullName evidence="2">Uncharacterized protein</fullName>
    </submittedName>
</protein>
<accession>A0A6G1DT75</accession>
<dbReference type="Proteomes" id="UP000479710">
    <property type="component" value="Unassembled WGS sequence"/>
</dbReference>
<gene>
    <name evidence="2" type="ORF">E2562_037881</name>
</gene>
<sequence length="229" mass="23468">MDKLLLEHDVDADVEDVNGLTPTAVAKQSSPMGMQLAFAWQQEMQKTRPPKPPPSQHPPTDHTVAAAILLLRDIVNSSPPSRSEGARPPLATGAATPRWGNGGSIVLHGVGHGRRGEEVEGGLGGSGSAERLRQPDRRSSRSSATSAPSAAAAATSATIFHGARAVASTQSSVHVRATTAAAGGTIAAAAGGGLTRARDGRKRCKEDGGKVEAAAASGWRRPASVLFLL</sequence>
<dbReference type="AlphaFoldDB" id="A0A6G1DT75"/>
<reference evidence="2 3" key="1">
    <citation type="submission" date="2019-11" db="EMBL/GenBank/DDBJ databases">
        <title>Whole genome sequence of Oryza granulata.</title>
        <authorList>
            <person name="Li W."/>
        </authorList>
    </citation>
    <scope>NUCLEOTIDE SEQUENCE [LARGE SCALE GENOMIC DNA]</scope>
    <source>
        <strain evidence="3">cv. Menghai</strain>
        <tissue evidence="2">Leaf</tissue>
    </source>
</reference>
<feature type="region of interest" description="Disordered" evidence="1">
    <location>
        <begin position="76"/>
        <end position="149"/>
    </location>
</feature>
<comment type="caution">
    <text evidence="2">The sequence shown here is derived from an EMBL/GenBank/DDBJ whole genome shotgun (WGS) entry which is preliminary data.</text>
</comment>
<dbReference type="EMBL" id="SPHZ02000006">
    <property type="protein sequence ID" value="KAF0915697.1"/>
    <property type="molecule type" value="Genomic_DNA"/>
</dbReference>
<name>A0A6G1DT75_9ORYZ</name>
<proteinExistence type="predicted"/>
<organism evidence="2 3">
    <name type="scientific">Oryza meyeriana var. granulata</name>
    <dbReference type="NCBI Taxonomy" id="110450"/>
    <lineage>
        <taxon>Eukaryota</taxon>
        <taxon>Viridiplantae</taxon>
        <taxon>Streptophyta</taxon>
        <taxon>Embryophyta</taxon>
        <taxon>Tracheophyta</taxon>
        <taxon>Spermatophyta</taxon>
        <taxon>Magnoliopsida</taxon>
        <taxon>Liliopsida</taxon>
        <taxon>Poales</taxon>
        <taxon>Poaceae</taxon>
        <taxon>BOP clade</taxon>
        <taxon>Oryzoideae</taxon>
        <taxon>Oryzeae</taxon>
        <taxon>Oryzinae</taxon>
        <taxon>Oryza</taxon>
        <taxon>Oryza meyeriana</taxon>
    </lineage>
</organism>
<feature type="compositionally biased region" description="Basic and acidic residues" evidence="1">
    <location>
        <begin position="130"/>
        <end position="139"/>
    </location>
</feature>
<evidence type="ECO:0000256" key="1">
    <source>
        <dbReference type="SAM" id="MobiDB-lite"/>
    </source>
</evidence>
<evidence type="ECO:0000313" key="3">
    <source>
        <dbReference type="Proteomes" id="UP000479710"/>
    </source>
</evidence>